<keyword evidence="3" id="KW-1185">Reference proteome</keyword>
<dbReference type="PATRIC" id="fig|1003195.11.peg.1615"/>
<organism evidence="2 3">
    <name type="scientific">Streptantibioticus cattleyicolor (strain ATCC 35852 / DSM 46488 / JCM 4925 / NBRC 14057 / NRRL 8057)</name>
    <name type="common">Streptomyces cattleya</name>
    <dbReference type="NCBI Taxonomy" id="1003195"/>
    <lineage>
        <taxon>Bacteria</taxon>
        <taxon>Bacillati</taxon>
        <taxon>Actinomycetota</taxon>
        <taxon>Actinomycetes</taxon>
        <taxon>Kitasatosporales</taxon>
        <taxon>Streptomycetaceae</taxon>
        <taxon>Streptantibioticus</taxon>
    </lineage>
</organism>
<evidence type="ECO:0000256" key="1">
    <source>
        <dbReference type="SAM" id="SignalP"/>
    </source>
</evidence>
<dbReference type="KEGG" id="scy:SCATT_p00550"/>
<evidence type="ECO:0000313" key="3">
    <source>
        <dbReference type="Proteomes" id="UP000007842"/>
    </source>
</evidence>
<gene>
    <name evidence="2" type="ordered locus">SCATT_p00550</name>
</gene>
<dbReference type="RefSeq" id="WP_014152111.1">
    <property type="nucleotide sequence ID" value="NC_016113.1"/>
</dbReference>
<accession>G8XDQ5</accession>
<dbReference type="HOGENOM" id="CLU_1609801_0_0_11"/>
<keyword evidence="1" id="KW-0732">Signal</keyword>
<geneLocation type="plasmid" evidence="2 3">
    <name>pSCATT</name>
</geneLocation>
<keyword evidence="2" id="KW-0614">Plasmid</keyword>
<dbReference type="AlphaFoldDB" id="F8JLM0"/>
<accession>F8JLM0</accession>
<proteinExistence type="predicted"/>
<reference evidence="3" key="1">
    <citation type="submission" date="2011-12" db="EMBL/GenBank/DDBJ databases">
        <title>Complete genome sequence of Streptomyces cattleya strain DSM 46488.</title>
        <authorList>
            <person name="Ou H.-Y."/>
            <person name="Li P."/>
            <person name="Zhao C."/>
            <person name="O'Hagan D."/>
            <person name="Deng Z."/>
        </authorList>
    </citation>
    <scope>NUCLEOTIDE SEQUENCE [LARGE SCALE GENOMIC DNA]</scope>
    <source>
        <strain evidence="3">ATCC 35852 / DSM 46488 / JCM 4925 / NBRC 14057 / NRRL 8057</strain>
        <plasmid evidence="3">Plasmid pSCATT</plasmid>
    </source>
</reference>
<dbReference type="EMBL" id="CP003229">
    <property type="protein sequence ID" value="AEW98248.1"/>
    <property type="molecule type" value="Genomic_DNA"/>
</dbReference>
<dbReference type="KEGG" id="sct:SCAT_p1664"/>
<feature type="chain" id="PRO_5003378779" evidence="1">
    <location>
        <begin position="27"/>
        <end position="149"/>
    </location>
</feature>
<dbReference type="OrthoDB" id="3538827at2"/>
<protein>
    <submittedName>
        <fullName evidence="2">Uncharacterized protein</fullName>
    </submittedName>
</protein>
<evidence type="ECO:0000313" key="2">
    <source>
        <dbReference type="EMBL" id="AEW98248.1"/>
    </source>
</evidence>
<dbReference type="Proteomes" id="UP000007842">
    <property type="component" value="Plasmid pSCATT"/>
</dbReference>
<name>F8JLM0_STREN</name>
<sequence>MSRTARAAAAAVLGLGMAVLPSAAHAATATASPDGVINHSCGLNANPHQDFLSPPVTEHSVRVGSAVVELRAGTTPAQVLERARIRQAAVGDTVWLDWSDNGRRDWHVCGPNRVASGHDALTRANNPVSGRSMRACGHHAGVTRCTVWD</sequence>
<feature type="signal peptide" evidence="1">
    <location>
        <begin position="1"/>
        <end position="26"/>
    </location>
</feature>